<proteinExistence type="predicted"/>
<dbReference type="AlphaFoldDB" id="A0A9Q3IHE5"/>
<evidence type="ECO:0000259" key="1">
    <source>
        <dbReference type="Pfam" id="PF07727"/>
    </source>
</evidence>
<comment type="caution">
    <text evidence="2">The sequence shown here is derived from an EMBL/GenBank/DDBJ whole genome shotgun (WGS) entry which is preliminary data.</text>
</comment>
<dbReference type="OrthoDB" id="439192at2759"/>
<protein>
    <recommendedName>
        <fullName evidence="1">Reverse transcriptase Ty1/copia-type domain-containing protein</fullName>
    </recommendedName>
</protein>
<dbReference type="Proteomes" id="UP000765509">
    <property type="component" value="Unassembled WGS sequence"/>
</dbReference>
<keyword evidence="3" id="KW-1185">Reference proteome</keyword>
<gene>
    <name evidence="2" type="ORF">O181_082891</name>
</gene>
<dbReference type="EMBL" id="AVOT02047912">
    <property type="protein sequence ID" value="MBW0543176.1"/>
    <property type="molecule type" value="Genomic_DNA"/>
</dbReference>
<dbReference type="InterPro" id="IPR013103">
    <property type="entry name" value="RVT_2"/>
</dbReference>
<feature type="domain" description="Reverse transcriptase Ty1/copia-type" evidence="1">
    <location>
        <begin position="100"/>
        <end position="204"/>
    </location>
</feature>
<evidence type="ECO:0000313" key="2">
    <source>
        <dbReference type="EMBL" id="MBW0543176.1"/>
    </source>
</evidence>
<accession>A0A9Q3IHE5</accession>
<reference evidence="2" key="1">
    <citation type="submission" date="2021-03" db="EMBL/GenBank/DDBJ databases">
        <title>Draft genome sequence of rust myrtle Austropuccinia psidii MF-1, a brazilian biotype.</title>
        <authorList>
            <person name="Quecine M.C."/>
            <person name="Pachon D.M.R."/>
            <person name="Bonatelli M.L."/>
            <person name="Correr F.H."/>
            <person name="Franceschini L.M."/>
            <person name="Leite T.F."/>
            <person name="Margarido G.R.A."/>
            <person name="Almeida C.A."/>
            <person name="Ferrarezi J.A."/>
            <person name="Labate C.A."/>
        </authorList>
    </citation>
    <scope>NUCLEOTIDE SEQUENCE</scope>
    <source>
        <strain evidence="2">MF-1</strain>
    </source>
</reference>
<name>A0A9Q3IHE5_9BASI</name>
<evidence type="ECO:0000313" key="3">
    <source>
        <dbReference type="Proteomes" id="UP000765509"/>
    </source>
</evidence>
<dbReference type="Pfam" id="PF07727">
    <property type="entry name" value="RVT_2"/>
    <property type="match status" value="1"/>
</dbReference>
<sequence length="207" mass="23649">MVDETHPVRAELVDEILSAEPTVDIQEEAQEDIIGPRHPTLFSSNIDRTNILPFRQRPRVLVTSANDCPRAYKKALTSVDKNLWELAIKKELQSMNDLSVWDVIDLNPDYKLVETTWVFRIKRNHLNEITEHKACLCAQGFTLTPGLDFNKTYSPKGRFNSLCTLIAFATLRCLEFHQVDIKSAFLNATLTETVYLSIPQGLDFNQI</sequence>
<organism evidence="2 3">
    <name type="scientific">Austropuccinia psidii MF-1</name>
    <dbReference type="NCBI Taxonomy" id="1389203"/>
    <lineage>
        <taxon>Eukaryota</taxon>
        <taxon>Fungi</taxon>
        <taxon>Dikarya</taxon>
        <taxon>Basidiomycota</taxon>
        <taxon>Pucciniomycotina</taxon>
        <taxon>Pucciniomycetes</taxon>
        <taxon>Pucciniales</taxon>
        <taxon>Sphaerophragmiaceae</taxon>
        <taxon>Austropuccinia</taxon>
    </lineage>
</organism>